<feature type="region of interest" description="Disordered" evidence="3">
    <location>
        <begin position="555"/>
        <end position="634"/>
    </location>
</feature>
<dbReference type="EMBL" id="CADEAL010001443">
    <property type="protein sequence ID" value="CAB1432437.1"/>
    <property type="molecule type" value="Genomic_DNA"/>
</dbReference>
<keyword evidence="6" id="KW-1185">Reference proteome</keyword>
<dbReference type="PANTHER" id="PTHR23113:SF368">
    <property type="entry name" value="CELL DIVISION CONTROL PROTEIN 25"/>
    <property type="match status" value="1"/>
</dbReference>
<dbReference type="Gene3D" id="1.10.840.10">
    <property type="entry name" value="Ras guanine-nucleotide exchange factors catalytic domain"/>
    <property type="match status" value="1"/>
</dbReference>
<dbReference type="Proteomes" id="UP001153269">
    <property type="component" value="Unassembled WGS sequence"/>
</dbReference>
<protein>
    <recommendedName>
        <fullName evidence="4">Ras-GEF domain-containing protein</fullName>
    </recommendedName>
</protein>
<dbReference type="GO" id="GO:0005886">
    <property type="term" value="C:plasma membrane"/>
    <property type="evidence" value="ECO:0007669"/>
    <property type="project" value="TreeGrafter"/>
</dbReference>
<dbReference type="SUPFAM" id="SSF48366">
    <property type="entry name" value="Ras GEF"/>
    <property type="match status" value="1"/>
</dbReference>
<dbReference type="GO" id="GO:0007265">
    <property type="term" value="P:Ras protein signal transduction"/>
    <property type="evidence" value="ECO:0007669"/>
    <property type="project" value="TreeGrafter"/>
</dbReference>
<evidence type="ECO:0000259" key="4">
    <source>
        <dbReference type="PROSITE" id="PS50009"/>
    </source>
</evidence>
<dbReference type="AlphaFoldDB" id="A0A9N7YME8"/>
<name>A0A9N7YME8_PLEPL</name>
<dbReference type="InterPro" id="IPR008937">
    <property type="entry name" value="Ras-like_GEF"/>
</dbReference>
<evidence type="ECO:0000256" key="1">
    <source>
        <dbReference type="ARBA" id="ARBA00022658"/>
    </source>
</evidence>
<dbReference type="PROSITE" id="PS50009">
    <property type="entry name" value="RASGEF_CAT"/>
    <property type="match status" value="1"/>
</dbReference>
<dbReference type="InterPro" id="IPR023578">
    <property type="entry name" value="Ras_GEF_dom_sf"/>
</dbReference>
<accession>A0A9N7YME8</accession>
<feature type="compositionally biased region" description="Low complexity" evidence="3">
    <location>
        <begin position="305"/>
        <end position="321"/>
    </location>
</feature>
<comment type="caution">
    <text evidence="5">The sequence shown here is derived from an EMBL/GenBank/DDBJ whole genome shotgun (WGS) entry which is preliminary data.</text>
</comment>
<keyword evidence="1 2" id="KW-0344">Guanine-nucleotide releasing factor</keyword>
<gene>
    <name evidence="5" type="ORF">PLEPLA_LOCUS20519</name>
</gene>
<feature type="region of interest" description="Disordered" evidence="3">
    <location>
        <begin position="297"/>
        <end position="323"/>
    </location>
</feature>
<feature type="domain" description="Ras-GEF" evidence="4">
    <location>
        <begin position="45"/>
        <end position="300"/>
    </location>
</feature>
<dbReference type="SMART" id="SM00147">
    <property type="entry name" value="RasGEF"/>
    <property type="match status" value="1"/>
</dbReference>
<evidence type="ECO:0000313" key="6">
    <source>
        <dbReference type="Proteomes" id="UP001153269"/>
    </source>
</evidence>
<proteinExistence type="predicted"/>
<evidence type="ECO:0000256" key="3">
    <source>
        <dbReference type="SAM" id="MobiDB-lite"/>
    </source>
</evidence>
<organism evidence="5 6">
    <name type="scientific">Pleuronectes platessa</name>
    <name type="common">European plaice</name>
    <dbReference type="NCBI Taxonomy" id="8262"/>
    <lineage>
        <taxon>Eukaryota</taxon>
        <taxon>Metazoa</taxon>
        <taxon>Chordata</taxon>
        <taxon>Craniata</taxon>
        <taxon>Vertebrata</taxon>
        <taxon>Euteleostomi</taxon>
        <taxon>Actinopterygii</taxon>
        <taxon>Neopterygii</taxon>
        <taxon>Teleostei</taxon>
        <taxon>Neoteleostei</taxon>
        <taxon>Acanthomorphata</taxon>
        <taxon>Carangaria</taxon>
        <taxon>Pleuronectiformes</taxon>
        <taxon>Pleuronectoidei</taxon>
        <taxon>Pleuronectidae</taxon>
        <taxon>Pleuronectes</taxon>
    </lineage>
</organism>
<dbReference type="InterPro" id="IPR036964">
    <property type="entry name" value="RASGEF_cat_dom_sf"/>
</dbReference>
<dbReference type="GO" id="GO:0005085">
    <property type="term" value="F:guanyl-nucleotide exchange factor activity"/>
    <property type="evidence" value="ECO:0007669"/>
    <property type="project" value="UniProtKB-KW"/>
</dbReference>
<reference evidence="5" key="1">
    <citation type="submission" date="2020-03" db="EMBL/GenBank/DDBJ databases">
        <authorList>
            <person name="Weist P."/>
        </authorList>
    </citation>
    <scope>NUCLEOTIDE SEQUENCE</scope>
</reference>
<sequence length="634" mass="70573">MKPSHRADCKLIKRQLATSMTSSTLPPSVSGISKELTELRHVVQFPEEIACLLTEQEQQLYQRVFPLDYLCFLTRDLGSPESQTKRHPSLKPSLSAPATPTQSAQRCNAVEDLVTRFNEVSSWVTWLVLTAGSMEEKREVFSYLVHVAKCCWNMGNYNGVMEFLAGLRSRKVLKMWQFMDQSDIDTMRSLKDAMAQHESSSEYKKVVTRALNIPGCKVVPFCGVFLKELSDALDGTASIISLKPPADKTEGAIEFVSDYSGQHNFMSRSGPNGLHVPEKEATVSNILQIIRSCNRSLEAEDPDEASTSPSSTGPSPASRSNSFRDRCHNQFMVGDLSDSDGDLSSEPVGKEVEFQGTEETHRAFSHGTELIPWYVLSLQPDVQQFLLQGATVIHYDQDSHLSARCLLRLQPDNTTLTWGNPQSGGAPPPEQPLGLGQTAVFLGHQGVDVHAVCLQNKLSHMTVEENGLSLLYGLSTTDNRLLHFVAPNHTAQVLHKGLSELVNATRKLKKFPDQRLQWLRRQYISLYQEEGRYEGPTLAQAIELFGGRRWNMSTGGAEKAGAQKNSPLSMNEKAKKKKKVLVRGDSGDATDDEMVSRKTRSCKDGTVPERAGVRQHRPRGSRRQLPWTLLPLIQ</sequence>
<dbReference type="Pfam" id="PF00617">
    <property type="entry name" value="RasGEF"/>
    <property type="match status" value="1"/>
</dbReference>
<dbReference type="PANTHER" id="PTHR23113">
    <property type="entry name" value="GUANINE NUCLEOTIDE EXCHANGE FACTOR"/>
    <property type="match status" value="1"/>
</dbReference>
<dbReference type="InterPro" id="IPR001895">
    <property type="entry name" value="RASGEF_cat_dom"/>
</dbReference>
<evidence type="ECO:0000256" key="2">
    <source>
        <dbReference type="PROSITE-ProRule" id="PRU00168"/>
    </source>
</evidence>
<feature type="compositionally biased region" description="Basic residues" evidence="3">
    <location>
        <begin position="613"/>
        <end position="622"/>
    </location>
</feature>
<evidence type="ECO:0000313" key="5">
    <source>
        <dbReference type="EMBL" id="CAB1432437.1"/>
    </source>
</evidence>
<feature type="region of interest" description="Disordered" evidence="3">
    <location>
        <begin position="81"/>
        <end position="103"/>
    </location>
</feature>